<reference evidence="3" key="1">
    <citation type="submission" date="2017-02" db="UniProtKB">
        <authorList>
            <consortium name="WormBaseParasite"/>
        </authorList>
    </citation>
    <scope>IDENTIFICATION</scope>
</reference>
<dbReference type="WBParaSite" id="NBR_0000093401-mRNA-1">
    <property type="protein sequence ID" value="NBR_0000093401-mRNA-1"/>
    <property type="gene ID" value="NBR_0000093401"/>
</dbReference>
<accession>A0A0N4XEI2</accession>
<reference evidence="1 2" key="2">
    <citation type="submission" date="2018-11" db="EMBL/GenBank/DDBJ databases">
        <authorList>
            <consortium name="Pathogen Informatics"/>
        </authorList>
    </citation>
    <scope>NUCLEOTIDE SEQUENCE [LARGE SCALE GENOMIC DNA]</scope>
</reference>
<keyword evidence="2" id="KW-1185">Reference proteome</keyword>
<evidence type="ECO:0000313" key="3">
    <source>
        <dbReference type="WBParaSite" id="NBR_0000093401-mRNA-1"/>
    </source>
</evidence>
<evidence type="ECO:0000313" key="2">
    <source>
        <dbReference type="Proteomes" id="UP000271162"/>
    </source>
</evidence>
<dbReference type="PANTHER" id="PTHR22989">
    <property type="entry name" value="UNCHARACTERIZED DUF13 C.ELEGANS"/>
    <property type="match status" value="1"/>
</dbReference>
<dbReference type="EMBL" id="UYSL01000578">
    <property type="protein sequence ID" value="VDL64068.1"/>
    <property type="molecule type" value="Genomic_DNA"/>
</dbReference>
<organism evidence="3">
    <name type="scientific">Nippostrongylus brasiliensis</name>
    <name type="common">Rat hookworm</name>
    <dbReference type="NCBI Taxonomy" id="27835"/>
    <lineage>
        <taxon>Eukaryota</taxon>
        <taxon>Metazoa</taxon>
        <taxon>Ecdysozoa</taxon>
        <taxon>Nematoda</taxon>
        <taxon>Chromadorea</taxon>
        <taxon>Rhabditida</taxon>
        <taxon>Rhabditina</taxon>
        <taxon>Rhabditomorpha</taxon>
        <taxon>Strongyloidea</taxon>
        <taxon>Heligmosomidae</taxon>
        <taxon>Nippostrongylus</taxon>
    </lineage>
</organism>
<protein>
    <submittedName>
        <fullName evidence="3">Lactamase_B domain-containing protein</fullName>
    </submittedName>
</protein>
<dbReference type="Proteomes" id="UP000271162">
    <property type="component" value="Unassembled WGS sequence"/>
</dbReference>
<dbReference type="PANTHER" id="PTHR22989:SF2">
    <property type="entry name" value="METHYLTRANSFERASE FKBM DOMAIN-CONTAINING PROTEIN"/>
    <property type="match status" value="1"/>
</dbReference>
<proteinExistence type="predicted"/>
<evidence type="ECO:0000313" key="1">
    <source>
        <dbReference type="EMBL" id="VDL64068.1"/>
    </source>
</evidence>
<sequence>MKARVVQWKETLLTIARLELFYPIPELGRELIARLCGCQRRPYHCTTHVLVTRGSEFFGADPVLMPNAELFKEIGMFFPFAVSGQTAIADAYILEDGEFTSTFFTKLINRTNIDLLLMDNEDGEYEIVPQLAIENILEKAGMPNTNVEIIGHLTQHSLQDHHPLAVV</sequence>
<dbReference type="STRING" id="27835.A0A0N4XEI2"/>
<gene>
    <name evidence="1" type="ORF">NBR_LOCUS935</name>
</gene>
<name>A0A0N4XEI2_NIPBR</name>
<dbReference type="AlphaFoldDB" id="A0A0N4XEI2"/>